<gene>
    <name evidence="2" type="ORF">COHA_004278</name>
</gene>
<accession>A0AAD5DTH0</accession>
<feature type="region of interest" description="Disordered" evidence="1">
    <location>
        <begin position="272"/>
        <end position="413"/>
    </location>
</feature>
<organism evidence="2 3">
    <name type="scientific">Chlorella ohadii</name>
    <dbReference type="NCBI Taxonomy" id="2649997"/>
    <lineage>
        <taxon>Eukaryota</taxon>
        <taxon>Viridiplantae</taxon>
        <taxon>Chlorophyta</taxon>
        <taxon>core chlorophytes</taxon>
        <taxon>Trebouxiophyceae</taxon>
        <taxon>Chlorellales</taxon>
        <taxon>Chlorellaceae</taxon>
        <taxon>Chlorella clade</taxon>
        <taxon>Chlorella</taxon>
    </lineage>
</organism>
<evidence type="ECO:0000313" key="2">
    <source>
        <dbReference type="EMBL" id="KAI7842083.1"/>
    </source>
</evidence>
<keyword evidence="3" id="KW-1185">Reference proteome</keyword>
<reference evidence="2" key="1">
    <citation type="submission" date="2020-11" db="EMBL/GenBank/DDBJ databases">
        <title>Chlorella ohadii genome sequencing and assembly.</title>
        <authorList>
            <person name="Murik O."/>
            <person name="Treves H."/>
            <person name="Kedem I."/>
            <person name="Shotland Y."/>
            <person name="Kaplan A."/>
        </authorList>
    </citation>
    <scope>NUCLEOTIDE SEQUENCE</scope>
    <source>
        <strain evidence="2">1</strain>
    </source>
</reference>
<name>A0AAD5DTH0_9CHLO</name>
<feature type="compositionally biased region" description="Basic and acidic residues" evidence="1">
    <location>
        <begin position="391"/>
        <end position="407"/>
    </location>
</feature>
<sequence length="518" mass="55295">MSAALQSREDERACGMQARVSELEALVCAAYGRGVEAARCRDVIEDAVRRARRKGAMLQHLDSSLLLSTLEQAKSEIASLTDVAATNAEVMQEELLHHQARLCEREEDRGGEDSEDVAAASVVSVPASSVAAPPSAAASSEAAAPSSPTGPHAEDSPAAVDIEEVLSFHACLNAGQYAANASLPFVQAAVEVEEAAVEIEEVRSFRHSMSMRAPRKGESEKVAAYDFDVAMSPRASYHIRDAPFHRAAEPEFSFGRSQMDMSLDEAVAAVAAVEKQEDQEEPEEDRAGSPLLVYSRTPDAQAAAGRRDSLERYFSAVDTVEEEEEEGEEEGQGREEVAAGTAGAAAAQEQVAAAARPPAAPRPYSPHGRPYSPHGRRLSADSALSPWVRAQRREMGRQRSRSAEEAHSWAAMPPGFYPGATVEGSAFGAAAALDRDMIDPSSPLCAHHMLPLWLDLQGSAFGAAAAVDRDMIDPSSPTGVGTLDLESYNSAPFTLHSVTPPRHVMAELAAEVQGRLRM</sequence>
<evidence type="ECO:0000313" key="3">
    <source>
        <dbReference type="Proteomes" id="UP001205105"/>
    </source>
</evidence>
<evidence type="ECO:0000256" key="1">
    <source>
        <dbReference type="SAM" id="MobiDB-lite"/>
    </source>
</evidence>
<feature type="region of interest" description="Disordered" evidence="1">
    <location>
        <begin position="133"/>
        <end position="157"/>
    </location>
</feature>
<feature type="compositionally biased region" description="Low complexity" evidence="1">
    <location>
        <begin position="338"/>
        <end position="357"/>
    </location>
</feature>
<comment type="caution">
    <text evidence="2">The sequence shown here is derived from an EMBL/GenBank/DDBJ whole genome shotgun (WGS) entry which is preliminary data.</text>
</comment>
<dbReference type="Proteomes" id="UP001205105">
    <property type="component" value="Unassembled WGS sequence"/>
</dbReference>
<feature type="compositionally biased region" description="Acidic residues" evidence="1">
    <location>
        <begin position="319"/>
        <end position="330"/>
    </location>
</feature>
<proteinExistence type="predicted"/>
<dbReference type="AlphaFoldDB" id="A0AAD5DTH0"/>
<protein>
    <submittedName>
        <fullName evidence="2">Uncharacterized protein</fullName>
    </submittedName>
</protein>
<feature type="compositionally biased region" description="Low complexity" evidence="1">
    <location>
        <begin position="133"/>
        <end position="147"/>
    </location>
</feature>
<dbReference type="EMBL" id="JADXDR010000056">
    <property type="protein sequence ID" value="KAI7842083.1"/>
    <property type="molecule type" value="Genomic_DNA"/>
</dbReference>